<dbReference type="EMBL" id="OZ034817">
    <property type="protein sequence ID" value="CAL1382573.1"/>
    <property type="molecule type" value="Genomic_DNA"/>
</dbReference>
<name>A0AAV2EA35_9ROSI</name>
<sequence>MSPGIVPTGGSLFCKETSLPFMKKGKIKQNHIRTQIPNHGSKNFFSQLHNVAPLLFSNSPVPLRVTTSNGGEMDELGCSRMPPSLLPCLDILRLLQPSPASDDWLEGRDKKHCRVLLVPSLSP</sequence>
<dbReference type="Proteomes" id="UP001497516">
    <property type="component" value="Chromosome 4"/>
</dbReference>
<gene>
    <name evidence="1" type="ORF">LTRI10_LOCUS23890</name>
</gene>
<protein>
    <submittedName>
        <fullName evidence="1">Uncharacterized protein</fullName>
    </submittedName>
</protein>
<proteinExistence type="predicted"/>
<organism evidence="1 2">
    <name type="scientific">Linum trigynum</name>
    <dbReference type="NCBI Taxonomy" id="586398"/>
    <lineage>
        <taxon>Eukaryota</taxon>
        <taxon>Viridiplantae</taxon>
        <taxon>Streptophyta</taxon>
        <taxon>Embryophyta</taxon>
        <taxon>Tracheophyta</taxon>
        <taxon>Spermatophyta</taxon>
        <taxon>Magnoliopsida</taxon>
        <taxon>eudicotyledons</taxon>
        <taxon>Gunneridae</taxon>
        <taxon>Pentapetalae</taxon>
        <taxon>rosids</taxon>
        <taxon>fabids</taxon>
        <taxon>Malpighiales</taxon>
        <taxon>Linaceae</taxon>
        <taxon>Linum</taxon>
    </lineage>
</organism>
<keyword evidence="2" id="KW-1185">Reference proteome</keyword>
<accession>A0AAV2EA35</accession>
<evidence type="ECO:0000313" key="1">
    <source>
        <dbReference type="EMBL" id="CAL1382573.1"/>
    </source>
</evidence>
<reference evidence="1 2" key="1">
    <citation type="submission" date="2024-04" db="EMBL/GenBank/DDBJ databases">
        <authorList>
            <person name="Fracassetti M."/>
        </authorList>
    </citation>
    <scope>NUCLEOTIDE SEQUENCE [LARGE SCALE GENOMIC DNA]</scope>
</reference>
<evidence type="ECO:0000313" key="2">
    <source>
        <dbReference type="Proteomes" id="UP001497516"/>
    </source>
</evidence>
<dbReference type="AlphaFoldDB" id="A0AAV2EA35"/>